<proteinExistence type="predicted"/>
<dbReference type="EMBL" id="SMOL01000157">
    <property type="protein sequence ID" value="KAB2626775.1"/>
    <property type="molecule type" value="Genomic_DNA"/>
</dbReference>
<reference evidence="2" key="2">
    <citation type="submission" date="2019-10" db="EMBL/GenBank/DDBJ databases">
        <title>A de novo genome assembly of a pear dwarfing rootstock.</title>
        <authorList>
            <person name="Wang F."/>
            <person name="Wang J."/>
            <person name="Li S."/>
            <person name="Zhang Y."/>
            <person name="Fang M."/>
            <person name="Ma L."/>
            <person name="Zhao Y."/>
            <person name="Jiang S."/>
        </authorList>
    </citation>
    <scope>NUCLEOTIDE SEQUENCE [LARGE SCALE GENOMIC DNA]</scope>
</reference>
<sequence>MLGWKNAKHTKEYCCILFPSIETYLSGDQMRVQGEQMRTYAEQVRDLVRGIQMSGLQISLPAPDLAPPLTSEPLRPDDTQ</sequence>
<protein>
    <submittedName>
        <fullName evidence="1">Uncharacterized protein</fullName>
    </submittedName>
</protein>
<comment type="caution">
    <text evidence="1">The sequence shown here is derived from an EMBL/GenBank/DDBJ whole genome shotgun (WGS) entry which is preliminary data.</text>
</comment>
<reference evidence="1 2" key="1">
    <citation type="submission" date="2019-09" db="EMBL/GenBank/DDBJ databases">
        <authorList>
            <person name="Ou C."/>
        </authorList>
    </citation>
    <scope>NUCLEOTIDE SEQUENCE [LARGE SCALE GENOMIC DNA]</scope>
    <source>
        <strain evidence="1">S2</strain>
        <tissue evidence="1">Leaf</tissue>
    </source>
</reference>
<dbReference type="AlphaFoldDB" id="A0A5N5HFY5"/>
<evidence type="ECO:0000313" key="1">
    <source>
        <dbReference type="EMBL" id="KAB2626775.1"/>
    </source>
</evidence>
<keyword evidence="2" id="KW-1185">Reference proteome</keyword>
<dbReference type="Proteomes" id="UP000327157">
    <property type="component" value="Chromosome 2"/>
</dbReference>
<gene>
    <name evidence="1" type="ORF">D8674_020393</name>
</gene>
<reference evidence="1 2" key="3">
    <citation type="submission" date="2019-11" db="EMBL/GenBank/DDBJ databases">
        <title>A de novo genome assembly of a pear dwarfing rootstock.</title>
        <authorList>
            <person name="Wang F."/>
            <person name="Wang J."/>
            <person name="Li S."/>
            <person name="Zhang Y."/>
            <person name="Fang M."/>
            <person name="Ma L."/>
            <person name="Zhao Y."/>
            <person name="Jiang S."/>
        </authorList>
    </citation>
    <scope>NUCLEOTIDE SEQUENCE [LARGE SCALE GENOMIC DNA]</scope>
    <source>
        <strain evidence="1">S2</strain>
        <tissue evidence="1">Leaf</tissue>
    </source>
</reference>
<evidence type="ECO:0000313" key="2">
    <source>
        <dbReference type="Proteomes" id="UP000327157"/>
    </source>
</evidence>
<accession>A0A5N5HFY5</accession>
<organism evidence="1 2">
    <name type="scientific">Pyrus ussuriensis x Pyrus communis</name>
    <dbReference type="NCBI Taxonomy" id="2448454"/>
    <lineage>
        <taxon>Eukaryota</taxon>
        <taxon>Viridiplantae</taxon>
        <taxon>Streptophyta</taxon>
        <taxon>Embryophyta</taxon>
        <taxon>Tracheophyta</taxon>
        <taxon>Spermatophyta</taxon>
        <taxon>Magnoliopsida</taxon>
        <taxon>eudicotyledons</taxon>
        <taxon>Gunneridae</taxon>
        <taxon>Pentapetalae</taxon>
        <taxon>rosids</taxon>
        <taxon>fabids</taxon>
        <taxon>Rosales</taxon>
        <taxon>Rosaceae</taxon>
        <taxon>Amygdaloideae</taxon>
        <taxon>Maleae</taxon>
        <taxon>Pyrus</taxon>
    </lineage>
</organism>
<name>A0A5N5HFY5_9ROSA</name>